<comment type="caution">
    <text evidence="1">The sequence shown here is derived from an EMBL/GenBank/DDBJ whole genome shotgun (WGS) entry which is preliminary data.</text>
</comment>
<dbReference type="AlphaFoldDB" id="A0A1G2CDX1"/>
<organism evidence="1 2">
    <name type="scientific">Candidatus Liptonbacteria bacterium RIFCSPLOWO2_01_FULL_52_25</name>
    <dbReference type="NCBI Taxonomy" id="1798650"/>
    <lineage>
        <taxon>Bacteria</taxon>
        <taxon>Candidatus Liptoniibacteriota</taxon>
    </lineage>
</organism>
<sequence length="113" mass="13213">MKTEKEITMPKMTLSDWQKKRVARKLAIIAVDPSLWILAGGKKKSHEGRWEAAPAKIDWFEPQKTEQAIRAYLEEVPSESLTKHHFLLRLPRITHLEQTAILEKLWQAEKGDW</sequence>
<name>A0A1G2CDX1_9BACT</name>
<reference evidence="1 2" key="1">
    <citation type="journal article" date="2016" name="Nat. Commun.">
        <title>Thousands of microbial genomes shed light on interconnected biogeochemical processes in an aquifer system.</title>
        <authorList>
            <person name="Anantharaman K."/>
            <person name="Brown C.T."/>
            <person name="Hug L.A."/>
            <person name="Sharon I."/>
            <person name="Castelle C.J."/>
            <person name="Probst A.J."/>
            <person name="Thomas B.C."/>
            <person name="Singh A."/>
            <person name="Wilkins M.J."/>
            <person name="Karaoz U."/>
            <person name="Brodie E.L."/>
            <person name="Williams K.H."/>
            <person name="Hubbard S.S."/>
            <person name="Banfield J.F."/>
        </authorList>
    </citation>
    <scope>NUCLEOTIDE SEQUENCE [LARGE SCALE GENOMIC DNA]</scope>
</reference>
<accession>A0A1G2CDX1</accession>
<gene>
    <name evidence="1" type="ORF">A2945_01045</name>
</gene>
<dbReference type="STRING" id="1798650.A2945_01045"/>
<dbReference type="Proteomes" id="UP000178880">
    <property type="component" value="Unassembled WGS sequence"/>
</dbReference>
<proteinExistence type="predicted"/>
<protein>
    <submittedName>
        <fullName evidence="1">Uncharacterized protein</fullName>
    </submittedName>
</protein>
<evidence type="ECO:0000313" key="1">
    <source>
        <dbReference type="EMBL" id="OGY99426.1"/>
    </source>
</evidence>
<evidence type="ECO:0000313" key="2">
    <source>
        <dbReference type="Proteomes" id="UP000178880"/>
    </source>
</evidence>
<dbReference type="EMBL" id="MHLA01000015">
    <property type="protein sequence ID" value="OGY99426.1"/>
    <property type="molecule type" value="Genomic_DNA"/>
</dbReference>